<evidence type="ECO:0000259" key="11">
    <source>
        <dbReference type="PROSITE" id="PS50893"/>
    </source>
</evidence>
<dbReference type="SMART" id="SM00382">
    <property type="entry name" value="AAA"/>
    <property type="match status" value="1"/>
</dbReference>
<protein>
    <submittedName>
        <fullName evidence="13">ATP-binding cassette, subfamily C/ATP-binding cassette, subfamily B, MsbA</fullName>
    </submittedName>
</protein>
<accession>A0A285NSC9</accession>
<dbReference type="InterPro" id="IPR017871">
    <property type="entry name" value="ABC_transporter-like_CS"/>
</dbReference>
<dbReference type="RefSeq" id="WP_096600590.1">
    <property type="nucleotide sequence ID" value="NZ_OBEN01000001.1"/>
</dbReference>
<dbReference type="InterPro" id="IPR036640">
    <property type="entry name" value="ABC1_TM_sf"/>
</dbReference>
<dbReference type="GO" id="GO:0005886">
    <property type="term" value="C:plasma membrane"/>
    <property type="evidence" value="ECO:0007669"/>
    <property type="project" value="UniProtKB-SubCell"/>
</dbReference>
<feature type="transmembrane region" description="Helical" evidence="10">
    <location>
        <begin position="159"/>
        <end position="177"/>
    </location>
</feature>
<evidence type="ECO:0000256" key="5">
    <source>
        <dbReference type="ARBA" id="ARBA00022741"/>
    </source>
</evidence>
<feature type="transmembrane region" description="Helical" evidence="10">
    <location>
        <begin position="243"/>
        <end position="263"/>
    </location>
</feature>
<dbReference type="GO" id="GO:0015421">
    <property type="term" value="F:ABC-type oligopeptide transporter activity"/>
    <property type="evidence" value="ECO:0007669"/>
    <property type="project" value="TreeGrafter"/>
</dbReference>
<keyword evidence="4 10" id="KW-0812">Transmembrane</keyword>
<dbReference type="EMBL" id="OBEN01000001">
    <property type="protein sequence ID" value="SNZ12088.1"/>
    <property type="molecule type" value="Genomic_DNA"/>
</dbReference>
<dbReference type="CDD" id="cd18552">
    <property type="entry name" value="ABC_6TM_MsbA_like"/>
    <property type="match status" value="1"/>
</dbReference>
<keyword evidence="5" id="KW-0547">Nucleotide-binding</keyword>
<dbReference type="OrthoDB" id="9762778at2"/>
<dbReference type="Pfam" id="PF00005">
    <property type="entry name" value="ABC_tran"/>
    <property type="match status" value="1"/>
</dbReference>
<evidence type="ECO:0000256" key="8">
    <source>
        <dbReference type="ARBA" id="ARBA00023136"/>
    </source>
</evidence>
<keyword evidence="6 13" id="KW-0067">ATP-binding</keyword>
<evidence type="ECO:0000313" key="14">
    <source>
        <dbReference type="Proteomes" id="UP000218627"/>
    </source>
</evidence>
<keyword evidence="14" id="KW-1185">Reference proteome</keyword>
<dbReference type="FunFam" id="3.40.50.300:FF:002145">
    <property type="entry name" value="ABC transporter (MsbA subfamily)"/>
    <property type="match status" value="1"/>
</dbReference>
<keyword evidence="3" id="KW-1003">Cell membrane</keyword>
<comment type="subcellular location">
    <subcellularLocation>
        <location evidence="1">Cell membrane</location>
        <topology evidence="1">Multi-pass membrane protein</topology>
    </subcellularLocation>
</comment>
<gene>
    <name evidence="13" type="ORF">SAMN06265353_0421</name>
</gene>
<dbReference type="InterPro" id="IPR003593">
    <property type="entry name" value="AAA+_ATPase"/>
</dbReference>
<dbReference type="PANTHER" id="PTHR43394:SF1">
    <property type="entry name" value="ATP-BINDING CASSETTE SUB-FAMILY B MEMBER 10, MITOCHONDRIAL"/>
    <property type="match status" value="1"/>
</dbReference>
<dbReference type="PROSITE" id="PS00211">
    <property type="entry name" value="ABC_TRANSPORTER_1"/>
    <property type="match status" value="1"/>
</dbReference>
<dbReference type="InterPro" id="IPR039421">
    <property type="entry name" value="Type_1_exporter"/>
</dbReference>
<dbReference type="PROSITE" id="PS50929">
    <property type="entry name" value="ABC_TM1F"/>
    <property type="match status" value="1"/>
</dbReference>
<dbReference type="SUPFAM" id="SSF52540">
    <property type="entry name" value="P-loop containing nucleoside triphosphate hydrolases"/>
    <property type="match status" value="1"/>
</dbReference>
<organism evidence="13 14">
    <name type="scientific">Hydrogenobacter hydrogenophilus</name>
    <dbReference type="NCBI Taxonomy" id="35835"/>
    <lineage>
        <taxon>Bacteria</taxon>
        <taxon>Pseudomonadati</taxon>
        <taxon>Aquificota</taxon>
        <taxon>Aquificia</taxon>
        <taxon>Aquificales</taxon>
        <taxon>Aquificaceae</taxon>
        <taxon>Hydrogenobacter</taxon>
    </lineage>
</organism>
<evidence type="ECO:0000259" key="12">
    <source>
        <dbReference type="PROSITE" id="PS50929"/>
    </source>
</evidence>
<dbReference type="InterPro" id="IPR003439">
    <property type="entry name" value="ABC_transporter-like_ATP-bd"/>
</dbReference>
<evidence type="ECO:0000256" key="10">
    <source>
        <dbReference type="SAM" id="Phobius"/>
    </source>
</evidence>
<dbReference type="Proteomes" id="UP000218627">
    <property type="component" value="Unassembled WGS sequence"/>
</dbReference>
<feature type="domain" description="ABC transmembrane type-1" evidence="12">
    <location>
        <begin position="19"/>
        <end position="301"/>
    </location>
</feature>
<evidence type="ECO:0000256" key="4">
    <source>
        <dbReference type="ARBA" id="ARBA00022692"/>
    </source>
</evidence>
<keyword evidence="2" id="KW-0813">Transport</keyword>
<reference evidence="14" key="1">
    <citation type="submission" date="2017-09" db="EMBL/GenBank/DDBJ databases">
        <authorList>
            <person name="Varghese N."/>
            <person name="Submissions S."/>
        </authorList>
    </citation>
    <scope>NUCLEOTIDE SEQUENCE [LARGE SCALE GENOMIC DNA]</scope>
    <source>
        <strain evidence="14">DSM 2913</strain>
    </source>
</reference>
<dbReference type="SUPFAM" id="SSF90123">
    <property type="entry name" value="ABC transporter transmembrane region"/>
    <property type="match status" value="1"/>
</dbReference>
<dbReference type="AlphaFoldDB" id="A0A285NSC9"/>
<keyword evidence="8 10" id="KW-0472">Membrane</keyword>
<sequence length="553" mass="62885">MDNVKWLLLRLKSYWYLILFALLGSLLESAGTTGISLVVKNLVNNVFLVKNYQELIKVVLFLLAFAFLNQLGNFLASIFINLYSELEVKKTRKEVFNRLLKAQYGVLSKNSSGDIITRFISDMQAYRSLLGDHLPKLFRDPITVVALLGVLFYRDWLLTTLLGVLLPLLAFAVRYFGHKKGKYIRRLQENVGMMTQSLTNVLKGYENIKTFSSEQRFLRWFEDFNERVFKAGMKSTLYSTTNSVFNFALGYLVVSVIILYGGVRVIQGDLTPGDFVSYITALFLIHQPLTEVQKGLMEVKASIPILTRIRELLHIPQETSGDITFQGLKEGINIRDLRIKLGPEILLKGINLEIKKGEKIGIIGHTGSGKTTFLRALAGLLLYEGSIKYDEVELKEINKESFRRRIGFFTQQPFIFAGSVRENLLIAKPDANDQEIKRALELSACDFVKSLDEPLEEGGRNLSGGEMQRLTLARLFLKNPDIIFLDEATSAMDVKTEQIVLKNIFEFFKDKTIILVAHRFSNILLCDRVLAFKDGKIMAQGNPQQVIQFFLQQ</sequence>
<dbReference type="Gene3D" id="1.20.1560.10">
    <property type="entry name" value="ABC transporter type 1, transmembrane domain"/>
    <property type="match status" value="1"/>
</dbReference>
<dbReference type="GO" id="GO:0005524">
    <property type="term" value="F:ATP binding"/>
    <property type="evidence" value="ECO:0007669"/>
    <property type="project" value="UniProtKB-KW"/>
</dbReference>
<feature type="domain" description="ABC transporter" evidence="11">
    <location>
        <begin position="332"/>
        <end position="551"/>
    </location>
</feature>
<dbReference type="GO" id="GO:0016887">
    <property type="term" value="F:ATP hydrolysis activity"/>
    <property type="evidence" value="ECO:0007669"/>
    <property type="project" value="InterPro"/>
</dbReference>
<dbReference type="Gene3D" id="3.40.50.300">
    <property type="entry name" value="P-loop containing nucleotide triphosphate hydrolases"/>
    <property type="match status" value="1"/>
</dbReference>
<proteinExistence type="predicted"/>
<dbReference type="InterPro" id="IPR027417">
    <property type="entry name" value="P-loop_NTPase"/>
</dbReference>
<evidence type="ECO:0000256" key="6">
    <source>
        <dbReference type="ARBA" id="ARBA00022840"/>
    </source>
</evidence>
<keyword evidence="9" id="KW-0325">Glycoprotein</keyword>
<feature type="transmembrane region" description="Helical" evidence="10">
    <location>
        <begin position="58"/>
        <end position="83"/>
    </location>
</feature>
<evidence type="ECO:0000313" key="13">
    <source>
        <dbReference type="EMBL" id="SNZ12088.1"/>
    </source>
</evidence>
<dbReference type="PANTHER" id="PTHR43394">
    <property type="entry name" value="ATP-DEPENDENT PERMEASE MDL1, MITOCHONDRIAL"/>
    <property type="match status" value="1"/>
</dbReference>
<dbReference type="PROSITE" id="PS50893">
    <property type="entry name" value="ABC_TRANSPORTER_2"/>
    <property type="match status" value="1"/>
</dbReference>
<evidence type="ECO:0000256" key="9">
    <source>
        <dbReference type="ARBA" id="ARBA00023180"/>
    </source>
</evidence>
<dbReference type="InterPro" id="IPR011527">
    <property type="entry name" value="ABC1_TM_dom"/>
</dbReference>
<name>A0A285NSC9_9AQUI</name>
<evidence type="ECO:0000256" key="7">
    <source>
        <dbReference type="ARBA" id="ARBA00022989"/>
    </source>
</evidence>
<keyword evidence="7 10" id="KW-1133">Transmembrane helix</keyword>
<evidence type="ECO:0000256" key="2">
    <source>
        <dbReference type="ARBA" id="ARBA00022448"/>
    </source>
</evidence>
<evidence type="ECO:0000256" key="1">
    <source>
        <dbReference type="ARBA" id="ARBA00004651"/>
    </source>
</evidence>
<evidence type="ECO:0000256" key="3">
    <source>
        <dbReference type="ARBA" id="ARBA00022475"/>
    </source>
</evidence>
<dbReference type="Pfam" id="PF00664">
    <property type="entry name" value="ABC_membrane"/>
    <property type="match status" value="1"/>
</dbReference>